<organism evidence="1 2">
    <name type="scientific">Streptomyces lasiicapitis</name>
    <dbReference type="NCBI Taxonomy" id="1923961"/>
    <lineage>
        <taxon>Bacteria</taxon>
        <taxon>Bacillati</taxon>
        <taxon>Actinomycetota</taxon>
        <taxon>Actinomycetes</taxon>
        <taxon>Kitasatosporales</taxon>
        <taxon>Streptomycetaceae</taxon>
        <taxon>Streptomyces</taxon>
    </lineage>
</organism>
<evidence type="ECO:0008006" key="3">
    <source>
        <dbReference type="Google" id="ProtNLM"/>
    </source>
</evidence>
<name>A0ABQ2LS62_9ACTN</name>
<dbReference type="Proteomes" id="UP000656881">
    <property type="component" value="Unassembled WGS sequence"/>
</dbReference>
<accession>A0ABQ2LS62</accession>
<evidence type="ECO:0000313" key="2">
    <source>
        <dbReference type="Proteomes" id="UP000656881"/>
    </source>
</evidence>
<reference evidence="2" key="1">
    <citation type="journal article" date="2019" name="Int. J. Syst. Evol. Microbiol.">
        <title>The Global Catalogue of Microorganisms (GCM) 10K type strain sequencing project: providing services to taxonomists for standard genome sequencing and annotation.</title>
        <authorList>
            <consortium name="The Broad Institute Genomics Platform"/>
            <consortium name="The Broad Institute Genome Sequencing Center for Infectious Disease"/>
            <person name="Wu L."/>
            <person name="Ma J."/>
        </authorList>
    </citation>
    <scope>NUCLEOTIDE SEQUENCE [LARGE SCALE GENOMIC DNA]</scope>
    <source>
        <strain evidence="2">CGMCC 4.7349</strain>
    </source>
</reference>
<keyword evidence="2" id="KW-1185">Reference proteome</keyword>
<sequence length="305" mass="34215">MCGQLALAVRANAQWRGQQTWLNRHMEIGEHWAYRARPKDLGSAVRQVEVVRVGGPGRSGWVHVRFLEGDAAGLQEWVSSGSLVAPWADVDTFRADDAAELALVEASRHVRGSTDFEAARMILGFVRPKNRLRLRRTVADAGVLELSRLDETAPLIGMDAAELRGDAMVYEDRHGMCLAGWPVTERIARHVAGRLADEILPEVDRKQQDIEQERAQSSWYSYSRRDERKLDAEAAVLRTVRAWCGQDKADRYDELVALRAEVIRLGELVEKAVKALRDRGHGVIASTIERDLGVHISSLDPDVRR</sequence>
<protein>
    <recommendedName>
        <fullName evidence="3">PE-PGRS family protein</fullName>
    </recommendedName>
</protein>
<evidence type="ECO:0000313" key="1">
    <source>
        <dbReference type="EMBL" id="GGO42401.1"/>
    </source>
</evidence>
<gene>
    <name evidence="1" type="ORF">GCM10012286_23770</name>
</gene>
<comment type="caution">
    <text evidence="1">The sequence shown here is derived from an EMBL/GenBank/DDBJ whole genome shotgun (WGS) entry which is preliminary data.</text>
</comment>
<proteinExistence type="predicted"/>
<dbReference type="EMBL" id="BMNG01000005">
    <property type="protein sequence ID" value="GGO42401.1"/>
    <property type="molecule type" value="Genomic_DNA"/>
</dbReference>